<dbReference type="InterPro" id="IPR056264">
    <property type="entry name" value="R2_ABCA1-4-like"/>
</dbReference>
<dbReference type="WBParaSite" id="jg11519">
    <property type="protein sequence ID" value="jg11519"/>
    <property type="gene ID" value="jg11519"/>
</dbReference>
<dbReference type="InterPro" id="IPR027417">
    <property type="entry name" value="P-loop_NTPase"/>
</dbReference>
<dbReference type="GO" id="GO:0005524">
    <property type="term" value="F:ATP binding"/>
    <property type="evidence" value="ECO:0007669"/>
    <property type="project" value="InterPro"/>
</dbReference>
<keyword evidence="3" id="KW-1185">Reference proteome</keyword>
<dbReference type="Pfam" id="PF23321">
    <property type="entry name" value="R1_ABCA1"/>
    <property type="match status" value="1"/>
</dbReference>
<dbReference type="Proteomes" id="UP000887574">
    <property type="component" value="Unplaced"/>
</dbReference>
<reference evidence="4" key="1">
    <citation type="submission" date="2022-11" db="UniProtKB">
        <authorList>
            <consortium name="WormBaseParasite"/>
        </authorList>
    </citation>
    <scope>IDENTIFICATION</scope>
</reference>
<evidence type="ECO:0000313" key="4">
    <source>
        <dbReference type="WBParaSite" id="jg11519"/>
    </source>
</evidence>
<evidence type="ECO:0000313" key="3">
    <source>
        <dbReference type="Proteomes" id="UP000887574"/>
    </source>
</evidence>
<dbReference type="PANTHER" id="PTHR19229:SF250">
    <property type="entry name" value="ABC TRANSPORTER DOMAIN-CONTAINING PROTEIN-RELATED"/>
    <property type="match status" value="1"/>
</dbReference>
<name>A0A915CQS8_9BILA</name>
<dbReference type="PANTHER" id="PTHR19229">
    <property type="entry name" value="ATP-BINDING CASSETTE TRANSPORTER SUBFAMILY A ABCA"/>
    <property type="match status" value="1"/>
</dbReference>
<protein>
    <submittedName>
        <fullName evidence="4">ATPase AAA-type core domain-containing protein</fullName>
    </submittedName>
</protein>
<proteinExistence type="predicted"/>
<dbReference type="SUPFAM" id="SSF52540">
    <property type="entry name" value="P-loop containing nucleoside triphosphate hydrolases"/>
    <property type="match status" value="1"/>
</dbReference>
<dbReference type="Pfam" id="PF13304">
    <property type="entry name" value="AAA_21"/>
    <property type="match status" value="1"/>
</dbReference>
<feature type="domain" description="ABCA1-4-like C-terminal R2 regulatory" evidence="2">
    <location>
        <begin position="157"/>
        <end position="215"/>
    </location>
</feature>
<dbReference type="AlphaFoldDB" id="A0A915CQS8"/>
<dbReference type="GO" id="GO:0016887">
    <property type="term" value="F:ATP hydrolysis activity"/>
    <property type="evidence" value="ECO:0007669"/>
    <property type="project" value="InterPro"/>
</dbReference>
<accession>A0A915CQS8</accession>
<sequence length="216" mass="24569">MRVDSRELRVDSEISQLSTITINSQLLQHYHYQLSTLNCCNRPQVVDWGLEHMQLKAYADELSHSYSGGNKRKLAAAIALVADPPVVLLDEPSAGMDPSTQQFMWNLILQLRRSRRTVVITSHSMEECEFLCTRIAIMVNGQFECIGSIQHLKERFGEGYTLTLKICSAEQVDIARKFIESHLPGAQLRSLHCTTLFYRIQQGEMALAKAFRVINQ</sequence>
<evidence type="ECO:0000259" key="2">
    <source>
        <dbReference type="Pfam" id="PF23321"/>
    </source>
</evidence>
<dbReference type="GO" id="GO:0005319">
    <property type="term" value="F:lipid transporter activity"/>
    <property type="evidence" value="ECO:0007669"/>
    <property type="project" value="TreeGrafter"/>
</dbReference>
<dbReference type="InterPro" id="IPR026082">
    <property type="entry name" value="ABCA"/>
</dbReference>
<dbReference type="InterPro" id="IPR003959">
    <property type="entry name" value="ATPase_AAA_core"/>
</dbReference>
<dbReference type="GO" id="GO:0016020">
    <property type="term" value="C:membrane"/>
    <property type="evidence" value="ECO:0007669"/>
    <property type="project" value="InterPro"/>
</dbReference>
<dbReference type="Gene3D" id="3.40.50.300">
    <property type="entry name" value="P-loop containing nucleotide triphosphate hydrolases"/>
    <property type="match status" value="1"/>
</dbReference>
<dbReference type="GO" id="GO:0140359">
    <property type="term" value="F:ABC-type transporter activity"/>
    <property type="evidence" value="ECO:0007669"/>
    <property type="project" value="InterPro"/>
</dbReference>
<evidence type="ECO:0000259" key="1">
    <source>
        <dbReference type="Pfam" id="PF13304"/>
    </source>
</evidence>
<feature type="domain" description="ATPase AAA-type core" evidence="1">
    <location>
        <begin position="10"/>
        <end position="127"/>
    </location>
</feature>
<organism evidence="3 4">
    <name type="scientific">Ditylenchus dipsaci</name>
    <dbReference type="NCBI Taxonomy" id="166011"/>
    <lineage>
        <taxon>Eukaryota</taxon>
        <taxon>Metazoa</taxon>
        <taxon>Ecdysozoa</taxon>
        <taxon>Nematoda</taxon>
        <taxon>Chromadorea</taxon>
        <taxon>Rhabditida</taxon>
        <taxon>Tylenchina</taxon>
        <taxon>Tylenchomorpha</taxon>
        <taxon>Sphaerularioidea</taxon>
        <taxon>Anguinidae</taxon>
        <taxon>Anguininae</taxon>
        <taxon>Ditylenchus</taxon>
    </lineage>
</organism>